<accession>A0AAD9TUK1</accession>
<reference evidence="2" key="1">
    <citation type="journal article" date="2023" name="Plant J.">
        <title>Genome sequences and population genomics provide insights into the demographic history, inbreeding, and mutation load of two 'living fossil' tree species of Dipteronia.</title>
        <authorList>
            <person name="Feng Y."/>
            <person name="Comes H.P."/>
            <person name="Chen J."/>
            <person name="Zhu S."/>
            <person name="Lu R."/>
            <person name="Zhang X."/>
            <person name="Li P."/>
            <person name="Qiu J."/>
            <person name="Olsen K.M."/>
            <person name="Qiu Y."/>
        </authorList>
    </citation>
    <scope>NUCLEOTIDE SEQUENCE</scope>
    <source>
        <strain evidence="2">KIB01</strain>
    </source>
</reference>
<keyword evidence="3" id="KW-1185">Reference proteome</keyword>
<proteinExistence type="predicted"/>
<feature type="compositionally biased region" description="Low complexity" evidence="1">
    <location>
        <begin position="176"/>
        <end position="192"/>
    </location>
</feature>
<dbReference type="PANTHER" id="PTHR48435:SF1">
    <property type="entry name" value="POLYPROTEIN"/>
    <property type="match status" value="1"/>
</dbReference>
<dbReference type="AlphaFoldDB" id="A0AAD9TUK1"/>
<dbReference type="PANTHER" id="PTHR48435">
    <property type="entry name" value="POLYPROTEIN"/>
    <property type="match status" value="1"/>
</dbReference>
<dbReference type="InterPro" id="IPR053098">
    <property type="entry name" value="Petuviruses_polyprotein"/>
</dbReference>
<name>A0AAD9TUK1_9ROSI</name>
<feature type="region of interest" description="Disordered" evidence="1">
    <location>
        <begin position="168"/>
        <end position="204"/>
    </location>
</feature>
<evidence type="ECO:0000313" key="3">
    <source>
        <dbReference type="Proteomes" id="UP001280121"/>
    </source>
</evidence>
<sequence>MYPLSGWMDVDQSWLPRRSEKDLLRHLSLNDMPGMPVENLFNLGWLFKGSIKKDLSGLDERPRNKFLSRFEKDETEEPKGLLPSVPALIPWLMASSYDKDFPPLKPSSNPERNLFSRPLIQTTEVLPDGSLKQPSQVKQVLNWHSRNARVQNRVLHSIDEKIDQIFLATRTDPHPSTQTVDTSESSEVTSEEPAPMTDEPLDHRPKAQTLTQKPTNGSWFNFDDIAPCQWRRRMLEMNVWLDLQTTKRENDTESILREFVSRFTRSCRDWYQALGEYRTANSMRFCISGNGNHLLRIPRRCLSILQTNQTRVI</sequence>
<dbReference type="EMBL" id="JANJYI010000007">
    <property type="protein sequence ID" value="KAK2642446.1"/>
    <property type="molecule type" value="Genomic_DNA"/>
</dbReference>
<organism evidence="2 3">
    <name type="scientific">Dipteronia dyeriana</name>
    <dbReference type="NCBI Taxonomy" id="168575"/>
    <lineage>
        <taxon>Eukaryota</taxon>
        <taxon>Viridiplantae</taxon>
        <taxon>Streptophyta</taxon>
        <taxon>Embryophyta</taxon>
        <taxon>Tracheophyta</taxon>
        <taxon>Spermatophyta</taxon>
        <taxon>Magnoliopsida</taxon>
        <taxon>eudicotyledons</taxon>
        <taxon>Gunneridae</taxon>
        <taxon>Pentapetalae</taxon>
        <taxon>rosids</taxon>
        <taxon>malvids</taxon>
        <taxon>Sapindales</taxon>
        <taxon>Sapindaceae</taxon>
        <taxon>Hippocastanoideae</taxon>
        <taxon>Acereae</taxon>
        <taxon>Dipteronia</taxon>
    </lineage>
</organism>
<comment type="caution">
    <text evidence="2">The sequence shown here is derived from an EMBL/GenBank/DDBJ whole genome shotgun (WGS) entry which is preliminary data.</text>
</comment>
<evidence type="ECO:0000313" key="2">
    <source>
        <dbReference type="EMBL" id="KAK2642446.1"/>
    </source>
</evidence>
<gene>
    <name evidence="2" type="ORF">Ddye_024209</name>
</gene>
<protein>
    <submittedName>
        <fullName evidence="2">Uncharacterized protein</fullName>
    </submittedName>
</protein>
<evidence type="ECO:0000256" key="1">
    <source>
        <dbReference type="SAM" id="MobiDB-lite"/>
    </source>
</evidence>
<dbReference type="Proteomes" id="UP001280121">
    <property type="component" value="Unassembled WGS sequence"/>
</dbReference>